<dbReference type="SUPFAM" id="SSF100879">
    <property type="entry name" value="Lesion bypass DNA polymerase (Y-family), little finger domain"/>
    <property type="match status" value="1"/>
</dbReference>
<feature type="site" description="Substrate discrimination" evidence="15">
    <location>
        <position position="28"/>
    </location>
</feature>
<evidence type="ECO:0000256" key="14">
    <source>
        <dbReference type="ARBA" id="ARBA00049244"/>
    </source>
</evidence>
<evidence type="ECO:0000256" key="6">
    <source>
        <dbReference type="ARBA" id="ARBA00022695"/>
    </source>
</evidence>
<dbReference type="InterPro" id="IPR036775">
    <property type="entry name" value="DNA_pol_Y-fam_lit_finger_sf"/>
</dbReference>
<sequence>MQFGLLTFEDPKPDTSRKILHVDMDAFYASIEMRDHPEWANQPLVIARHPHETGGRGIVATCNYKAREYGIHSAMPALQAYQLCPHAIFVKGNMAYYRQVSQEIHQIFKRYTDLIEPLSLDEAYLDVTQNKVKEPSALKLAQQIQTAIKQETQLTASVGVSYNKFIAKIASDFHKPNGITLVTPQESQAFLLQLPLKDFHGVGKKTLAQFEAMGVRNGQDLYQLSYEDLVTHFGKMGHSLYYKVRGVYSSPVKPYRDRKSIGVERTFHSFLTQEEEVFNQLQALSGEIHRRLKAKDLLCQRVTLKIRYDDFQTLTRQASLAEVTNQKSQILDRALDLWEAHGRLDQTIRLLGVSVSDLVDARRHSLTIKLID</sequence>
<evidence type="ECO:0000256" key="11">
    <source>
        <dbReference type="ARBA" id="ARBA00022932"/>
    </source>
</evidence>
<dbReference type="eggNOG" id="COG0389">
    <property type="taxonomic scope" value="Bacteria"/>
</dbReference>
<dbReference type="GO" id="GO:0006261">
    <property type="term" value="P:DNA-templated DNA replication"/>
    <property type="evidence" value="ECO:0007669"/>
    <property type="project" value="UniProtKB-UniRule"/>
</dbReference>
<dbReference type="Pfam" id="PF11799">
    <property type="entry name" value="IMS_C"/>
    <property type="match status" value="1"/>
</dbReference>
<feature type="binding site" evidence="15">
    <location>
        <position position="121"/>
    </location>
    <ligand>
        <name>Mg(2+)</name>
        <dbReference type="ChEBI" id="CHEBI:18420"/>
    </ligand>
</feature>
<dbReference type="Proteomes" id="UP000006190">
    <property type="component" value="Unassembled WGS sequence"/>
</dbReference>
<dbReference type="Gene3D" id="3.30.1490.100">
    <property type="entry name" value="DNA polymerase, Y-family, little finger domain"/>
    <property type="match status" value="1"/>
</dbReference>
<dbReference type="InterPro" id="IPR050116">
    <property type="entry name" value="DNA_polymerase-Y"/>
</dbReference>
<evidence type="ECO:0000256" key="5">
    <source>
        <dbReference type="ARBA" id="ARBA00022679"/>
    </source>
</evidence>
<keyword evidence="8 15" id="KW-0479">Metal-binding</keyword>
<dbReference type="AlphaFoldDB" id="H3NKB8"/>
<dbReference type="Pfam" id="PF00817">
    <property type="entry name" value="IMS"/>
    <property type="match status" value="1"/>
</dbReference>
<dbReference type="EMBL" id="AGEG01000014">
    <property type="protein sequence ID" value="EHR36635.1"/>
    <property type="molecule type" value="Genomic_DNA"/>
</dbReference>
<dbReference type="NCBIfam" id="NF002677">
    <property type="entry name" value="PRK02406.1"/>
    <property type="match status" value="1"/>
</dbReference>
<keyword evidence="9 15" id="KW-0227">DNA damage</keyword>
<keyword evidence="4 15" id="KW-0963">Cytoplasm</keyword>
<feature type="active site" evidence="15">
    <location>
        <position position="122"/>
    </location>
</feature>
<reference evidence="17 18" key="1">
    <citation type="submission" date="2012-01" db="EMBL/GenBank/DDBJ databases">
        <title>The Genome Sequence of Facklamia languida CCUG 37842.</title>
        <authorList>
            <consortium name="The Broad Institute Genome Sequencing Platform"/>
            <person name="Earl A."/>
            <person name="Ward D."/>
            <person name="Feldgarden M."/>
            <person name="Gevers D."/>
            <person name="Huys G."/>
            <person name="Young S.K."/>
            <person name="Zeng Q."/>
            <person name="Gargeya S."/>
            <person name="Fitzgerald M."/>
            <person name="Haas B."/>
            <person name="Abouelleil A."/>
            <person name="Alvarado L."/>
            <person name="Arachchi H.M."/>
            <person name="Berlin A."/>
            <person name="Chapman S.B."/>
            <person name="Gearin G."/>
            <person name="Goldberg J."/>
            <person name="Griggs A."/>
            <person name="Gujja S."/>
            <person name="Hansen M."/>
            <person name="Heiman D."/>
            <person name="Howarth C."/>
            <person name="Larimer J."/>
            <person name="Lui A."/>
            <person name="MacDonald P.J.P."/>
            <person name="McCowen C."/>
            <person name="Montmayeur A."/>
            <person name="Murphy C."/>
            <person name="Neiman D."/>
            <person name="Pearson M."/>
            <person name="Priest M."/>
            <person name="Roberts A."/>
            <person name="Saif S."/>
            <person name="Shea T."/>
            <person name="Sisk P."/>
            <person name="Stolte C."/>
            <person name="Sykes S."/>
            <person name="Wortman J."/>
            <person name="Nusbaum C."/>
            <person name="Birren B."/>
        </authorList>
    </citation>
    <scope>NUCLEOTIDE SEQUENCE [LARGE SCALE GENOMIC DNA]</scope>
    <source>
        <strain evidence="17 18">CCUG 37842</strain>
    </source>
</reference>
<dbReference type="GO" id="GO:0042276">
    <property type="term" value="P:error-prone translesion synthesis"/>
    <property type="evidence" value="ECO:0007669"/>
    <property type="project" value="TreeGrafter"/>
</dbReference>
<dbReference type="Gene3D" id="3.30.70.270">
    <property type="match status" value="1"/>
</dbReference>
<evidence type="ECO:0000256" key="3">
    <source>
        <dbReference type="ARBA" id="ARBA00022457"/>
    </source>
</evidence>
<dbReference type="GO" id="GO:0006281">
    <property type="term" value="P:DNA repair"/>
    <property type="evidence" value="ECO:0007669"/>
    <property type="project" value="UniProtKB-UniRule"/>
</dbReference>
<protein>
    <recommendedName>
        <fullName evidence="15">DNA polymerase IV</fullName>
        <shortName evidence="15">Pol IV</shortName>
        <ecNumber evidence="15">2.7.7.7</ecNumber>
    </recommendedName>
</protein>
<evidence type="ECO:0000256" key="2">
    <source>
        <dbReference type="ARBA" id="ARBA00010945"/>
    </source>
</evidence>
<dbReference type="Pfam" id="PF21999">
    <property type="entry name" value="IMS_HHH_1"/>
    <property type="match status" value="1"/>
</dbReference>
<dbReference type="PATRIC" id="fig|883113.3.peg.1304"/>
<comment type="subcellular location">
    <subcellularLocation>
        <location evidence="1 15">Cytoplasm</location>
    </subcellularLocation>
</comment>
<keyword evidence="13 15" id="KW-0234">DNA repair</keyword>
<evidence type="ECO:0000256" key="1">
    <source>
        <dbReference type="ARBA" id="ARBA00004496"/>
    </source>
</evidence>
<feature type="binding site" evidence="15">
    <location>
        <position position="23"/>
    </location>
    <ligand>
        <name>Mg(2+)</name>
        <dbReference type="ChEBI" id="CHEBI:18420"/>
    </ligand>
</feature>
<dbReference type="InterPro" id="IPR001126">
    <property type="entry name" value="UmuC"/>
</dbReference>
<dbReference type="InterPro" id="IPR022880">
    <property type="entry name" value="DNApol_IV"/>
</dbReference>
<comment type="similarity">
    <text evidence="2 15">Belongs to the DNA polymerase type-Y family.</text>
</comment>
<dbReference type="Gene3D" id="1.10.150.20">
    <property type="entry name" value="5' to 3' exonuclease, C-terminal subdomain"/>
    <property type="match status" value="1"/>
</dbReference>
<evidence type="ECO:0000313" key="18">
    <source>
        <dbReference type="Proteomes" id="UP000006190"/>
    </source>
</evidence>
<feature type="domain" description="UmuC" evidence="16">
    <location>
        <begin position="19"/>
        <end position="203"/>
    </location>
</feature>
<dbReference type="GO" id="GO:0000287">
    <property type="term" value="F:magnesium ion binding"/>
    <property type="evidence" value="ECO:0007669"/>
    <property type="project" value="UniProtKB-UniRule"/>
</dbReference>
<evidence type="ECO:0000256" key="10">
    <source>
        <dbReference type="ARBA" id="ARBA00022842"/>
    </source>
</evidence>
<evidence type="ECO:0000256" key="12">
    <source>
        <dbReference type="ARBA" id="ARBA00023125"/>
    </source>
</evidence>
<evidence type="ECO:0000256" key="13">
    <source>
        <dbReference type="ARBA" id="ARBA00023204"/>
    </source>
</evidence>
<comment type="function">
    <text evidence="15">Poorly processive, error-prone DNA polymerase involved in untargeted mutagenesis. Copies undamaged DNA at stalled replication forks, which arise in vivo from mismatched or misaligned primer ends. These misaligned primers can be extended by PolIV. Exhibits no 3'-5' exonuclease (proofreading) activity. May be involved in translesional synthesis, in conjunction with the beta clamp from PolIII.</text>
</comment>
<proteinExistence type="inferred from homology"/>
<dbReference type="OrthoDB" id="9808813at2"/>
<dbReference type="GO" id="GO:0003684">
    <property type="term" value="F:damaged DNA binding"/>
    <property type="evidence" value="ECO:0007669"/>
    <property type="project" value="InterPro"/>
</dbReference>
<dbReference type="HAMAP" id="MF_01113">
    <property type="entry name" value="DNApol_IV"/>
    <property type="match status" value="1"/>
</dbReference>
<dbReference type="PROSITE" id="PS50173">
    <property type="entry name" value="UMUC"/>
    <property type="match status" value="1"/>
</dbReference>
<evidence type="ECO:0000256" key="7">
    <source>
        <dbReference type="ARBA" id="ARBA00022705"/>
    </source>
</evidence>
<keyword evidence="11 15" id="KW-0239">DNA-directed DNA polymerase</keyword>
<comment type="catalytic activity">
    <reaction evidence="14 15">
        <text>DNA(n) + a 2'-deoxyribonucleoside 5'-triphosphate = DNA(n+1) + diphosphate</text>
        <dbReference type="Rhea" id="RHEA:22508"/>
        <dbReference type="Rhea" id="RHEA-COMP:17339"/>
        <dbReference type="Rhea" id="RHEA-COMP:17340"/>
        <dbReference type="ChEBI" id="CHEBI:33019"/>
        <dbReference type="ChEBI" id="CHEBI:61560"/>
        <dbReference type="ChEBI" id="CHEBI:173112"/>
        <dbReference type="EC" id="2.7.7.7"/>
    </reaction>
</comment>
<dbReference type="SUPFAM" id="SSF56672">
    <property type="entry name" value="DNA/RNA polymerases"/>
    <property type="match status" value="1"/>
</dbReference>
<name>H3NKB8_9LACT</name>
<dbReference type="InterPro" id="IPR053848">
    <property type="entry name" value="IMS_HHH_1"/>
</dbReference>
<dbReference type="PANTHER" id="PTHR11076:SF33">
    <property type="entry name" value="DNA POLYMERASE KAPPA"/>
    <property type="match status" value="1"/>
</dbReference>
<keyword evidence="5 15" id="KW-0808">Transferase</keyword>
<dbReference type="InterPro" id="IPR043502">
    <property type="entry name" value="DNA/RNA_pol_sf"/>
</dbReference>
<evidence type="ECO:0000313" key="17">
    <source>
        <dbReference type="EMBL" id="EHR36635.1"/>
    </source>
</evidence>
<dbReference type="GO" id="GO:0003887">
    <property type="term" value="F:DNA-directed DNA polymerase activity"/>
    <property type="evidence" value="ECO:0007669"/>
    <property type="project" value="UniProtKB-UniRule"/>
</dbReference>
<keyword evidence="3 15" id="KW-0515">Mutator protein</keyword>
<dbReference type="CDD" id="cd03586">
    <property type="entry name" value="PolY_Pol_IV_kappa"/>
    <property type="match status" value="1"/>
</dbReference>
<dbReference type="RefSeq" id="WP_006309512.1">
    <property type="nucleotide sequence ID" value="NZ_JH601133.1"/>
</dbReference>
<dbReference type="Gene3D" id="3.40.1170.60">
    <property type="match status" value="1"/>
</dbReference>
<gene>
    <name evidence="15" type="primary">dinB</name>
    <name evidence="17" type="ORF">HMPREF9708_01307</name>
</gene>
<keyword evidence="10 15" id="KW-0460">Magnesium</keyword>
<dbReference type="EC" id="2.7.7.7" evidence="15"/>
<keyword evidence="6 15" id="KW-0548">Nucleotidyltransferase</keyword>
<comment type="cofactor">
    <cofactor evidence="15">
        <name>Mg(2+)</name>
        <dbReference type="ChEBI" id="CHEBI:18420"/>
    </cofactor>
    <text evidence="15">Binds 2 magnesium ions per subunit.</text>
</comment>
<accession>H3NKB8</accession>
<keyword evidence="18" id="KW-1185">Reference proteome</keyword>
<dbReference type="InterPro" id="IPR043128">
    <property type="entry name" value="Rev_trsase/Diguanyl_cyclase"/>
</dbReference>
<comment type="caution">
    <text evidence="17">The sequence shown here is derived from an EMBL/GenBank/DDBJ whole genome shotgun (WGS) entry which is preliminary data.</text>
</comment>
<dbReference type="GO" id="GO:0005829">
    <property type="term" value="C:cytosol"/>
    <property type="evidence" value="ECO:0007669"/>
    <property type="project" value="TreeGrafter"/>
</dbReference>
<comment type="subunit">
    <text evidence="15">Monomer.</text>
</comment>
<dbReference type="STRING" id="883113.HMPREF9708_01307"/>
<keyword evidence="12 15" id="KW-0238">DNA-binding</keyword>
<keyword evidence="7 15" id="KW-0235">DNA replication</keyword>
<dbReference type="PANTHER" id="PTHR11076">
    <property type="entry name" value="DNA REPAIR POLYMERASE UMUC / TRANSFERASE FAMILY MEMBER"/>
    <property type="match status" value="1"/>
</dbReference>
<evidence type="ECO:0000256" key="4">
    <source>
        <dbReference type="ARBA" id="ARBA00022490"/>
    </source>
</evidence>
<evidence type="ECO:0000259" key="16">
    <source>
        <dbReference type="PROSITE" id="PS50173"/>
    </source>
</evidence>
<dbReference type="InterPro" id="IPR017961">
    <property type="entry name" value="DNA_pol_Y-fam_little_finger"/>
</dbReference>
<dbReference type="HOGENOM" id="CLU_012348_1_2_9"/>
<dbReference type="FunFam" id="3.30.1490.100:FF:000004">
    <property type="entry name" value="DNA polymerase IV"/>
    <property type="match status" value="1"/>
</dbReference>
<dbReference type="GO" id="GO:0009432">
    <property type="term" value="P:SOS response"/>
    <property type="evidence" value="ECO:0007669"/>
    <property type="project" value="TreeGrafter"/>
</dbReference>
<evidence type="ECO:0000256" key="9">
    <source>
        <dbReference type="ARBA" id="ARBA00022763"/>
    </source>
</evidence>
<evidence type="ECO:0000256" key="15">
    <source>
        <dbReference type="HAMAP-Rule" id="MF_01113"/>
    </source>
</evidence>
<organism evidence="17 18">
    <name type="scientific">Facklamia languida CCUG 37842</name>
    <dbReference type="NCBI Taxonomy" id="883113"/>
    <lineage>
        <taxon>Bacteria</taxon>
        <taxon>Bacillati</taxon>
        <taxon>Bacillota</taxon>
        <taxon>Bacilli</taxon>
        <taxon>Lactobacillales</taxon>
        <taxon>Aerococcaceae</taxon>
        <taxon>Facklamia</taxon>
    </lineage>
</organism>
<evidence type="ECO:0000256" key="8">
    <source>
        <dbReference type="ARBA" id="ARBA00022723"/>
    </source>
</evidence>